<dbReference type="GO" id="GO:0000028">
    <property type="term" value="P:ribosomal small subunit assembly"/>
    <property type="evidence" value="ECO:0007669"/>
    <property type="project" value="TreeGrafter"/>
</dbReference>
<dbReference type="Pfam" id="PF01926">
    <property type="entry name" value="MMR_HSR1"/>
    <property type="match status" value="1"/>
</dbReference>
<dbReference type="InterPro" id="IPR005662">
    <property type="entry name" value="GTPase_Era-like"/>
</dbReference>
<dbReference type="GO" id="GO:0005525">
    <property type="term" value="F:GTP binding"/>
    <property type="evidence" value="ECO:0007669"/>
    <property type="project" value="InterPro"/>
</dbReference>
<feature type="non-terminal residue" evidence="4">
    <location>
        <position position="378"/>
    </location>
</feature>
<organism evidence="4 5">
    <name type="scientific">Coemansia brasiliensis</name>
    <dbReference type="NCBI Taxonomy" id="2650707"/>
    <lineage>
        <taxon>Eukaryota</taxon>
        <taxon>Fungi</taxon>
        <taxon>Fungi incertae sedis</taxon>
        <taxon>Zoopagomycota</taxon>
        <taxon>Kickxellomycotina</taxon>
        <taxon>Kickxellomycetes</taxon>
        <taxon>Kickxellales</taxon>
        <taxon>Kickxellaceae</taxon>
        <taxon>Coemansia</taxon>
    </lineage>
</organism>
<dbReference type="EMBL" id="JANBUW010000801">
    <property type="protein sequence ID" value="KAJ2845428.1"/>
    <property type="molecule type" value="Genomic_DNA"/>
</dbReference>
<dbReference type="Gene3D" id="3.40.50.300">
    <property type="entry name" value="P-loop containing nucleotide triphosphate hydrolases"/>
    <property type="match status" value="1"/>
</dbReference>
<evidence type="ECO:0000259" key="3">
    <source>
        <dbReference type="Pfam" id="PF01926"/>
    </source>
</evidence>
<feature type="compositionally biased region" description="Polar residues" evidence="2">
    <location>
        <begin position="23"/>
        <end position="37"/>
    </location>
</feature>
<evidence type="ECO:0000313" key="4">
    <source>
        <dbReference type="EMBL" id="KAJ2845428.1"/>
    </source>
</evidence>
<dbReference type="Proteomes" id="UP001139887">
    <property type="component" value="Unassembled WGS sequence"/>
</dbReference>
<dbReference type="SUPFAM" id="SSF52540">
    <property type="entry name" value="P-loop containing nucleoside triphosphate hydrolases"/>
    <property type="match status" value="1"/>
</dbReference>
<dbReference type="InterPro" id="IPR030388">
    <property type="entry name" value="G_ERA_dom"/>
</dbReference>
<sequence>MTRLGLVHSSAVTSAVLGRIQQVMDQSRPVQNAKNQGTSSEETSSSPGDPPAKVPAKPAAAKPAASNEAKTSGTNTKRASYLKWKSREKQRAQQIAHFDMPYDYWPADPVLSMPKVFGTFQQPPDAKIAKIVMIGAANAGKSTLVNRLTGSEVSIVSRQPQTTRTRIMASSTVGSRQLIFLDTPGIVSRAGIRRIARGTVTAPWLTLSEASCVLLLLDAYKITEKTTYVEDGIFDSLSRLPPKPALMVVNKMDLITDRTRLERVVAEYRAKYPSIIGEPIYISAIDNKGVDIVKAQLLEQARPGDWEVPADVTNDMSDLMRVEELIRAEWFERMTSYMPYVVRQRNVGWEETSVMYGRRVGINEEYPSHVVYDEQKDS</sequence>
<keyword evidence="5" id="KW-1185">Reference proteome</keyword>
<dbReference type="InterPro" id="IPR005225">
    <property type="entry name" value="Small_GTP-bd"/>
</dbReference>
<reference evidence="4" key="1">
    <citation type="submission" date="2022-07" db="EMBL/GenBank/DDBJ databases">
        <title>Phylogenomic reconstructions and comparative analyses of Kickxellomycotina fungi.</title>
        <authorList>
            <person name="Reynolds N.K."/>
            <person name="Stajich J.E."/>
            <person name="Barry K."/>
            <person name="Grigoriev I.V."/>
            <person name="Crous P."/>
            <person name="Smith M.E."/>
        </authorList>
    </citation>
    <scope>NUCLEOTIDE SEQUENCE</scope>
    <source>
        <strain evidence="4">NRRL 1566</strain>
    </source>
</reference>
<evidence type="ECO:0000256" key="1">
    <source>
        <dbReference type="ARBA" id="ARBA00007921"/>
    </source>
</evidence>
<dbReference type="GO" id="GO:0019843">
    <property type="term" value="F:rRNA binding"/>
    <property type="evidence" value="ECO:0007669"/>
    <property type="project" value="TreeGrafter"/>
</dbReference>
<dbReference type="PANTHER" id="PTHR42698">
    <property type="entry name" value="GTPASE ERA"/>
    <property type="match status" value="1"/>
</dbReference>
<dbReference type="AlphaFoldDB" id="A0A9W8LX99"/>
<comment type="caution">
    <text evidence="4">The sequence shown here is derived from an EMBL/GenBank/DDBJ whole genome shotgun (WGS) entry which is preliminary data.</text>
</comment>
<evidence type="ECO:0000313" key="5">
    <source>
        <dbReference type="Proteomes" id="UP001139887"/>
    </source>
</evidence>
<evidence type="ECO:0000256" key="2">
    <source>
        <dbReference type="SAM" id="MobiDB-lite"/>
    </source>
</evidence>
<dbReference type="GO" id="GO:0043024">
    <property type="term" value="F:ribosomal small subunit binding"/>
    <property type="evidence" value="ECO:0007669"/>
    <property type="project" value="TreeGrafter"/>
</dbReference>
<dbReference type="InterPro" id="IPR006073">
    <property type="entry name" value="GTP-bd"/>
</dbReference>
<feature type="domain" description="G" evidence="3">
    <location>
        <begin position="130"/>
        <end position="251"/>
    </location>
</feature>
<dbReference type="InterPro" id="IPR027417">
    <property type="entry name" value="P-loop_NTPase"/>
</dbReference>
<feature type="compositionally biased region" description="Polar residues" evidence="2">
    <location>
        <begin position="68"/>
        <end position="78"/>
    </location>
</feature>
<comment type="similarity">
    <text evidence="1">Belongs to the TRAFAC class TrmE-Era-EngA-EngB-Septin-like GTPase superfamily. Era GTPase family.</text>
</comment>
<name>A0A9W8LX99_9FUNG</name>
<feature type="compositionally biased region" description="Low complexity" evidence="2">
    <location>
        <begin position="54"/>
        <end position="65"/>
    </location>
</feature>
<dbReference type="CDD" id="cd04163">
    <property type="entry name" value="Era"/>
    <property type="match status" value="1"/>
</dbReference>
<gene>
    <name evidence="4" type="ORF">IWW36_004784</name>
</gene>
<dbReference type="OrthoDB" id="188276at2759"/>
<accession>A0A9W8LX99</accession>
<proteinExistence type="inferred from homology"/>
<feature type="region of interest" description="Disordered" evidence="2">
    <location>
        <begin position="23"/>
        <end position="86"/>
    </location>
</feature>
<protein>
    <recommendedName>
        <fullName evidence="3">G domain-containing protein</fullName>
    </recommendedName>
</protein>
<dbReference type="NCBIfam" id="TIGR00231">
    <property type="entry name" value="small_GTP"/>
    <property type="match status" value="1"/>
</dbReference>
<dbReference type="PANTHER" id="PTHR42698:SF1">
    <property type="entry name" value="GTPASE ERA, MITOCHONDRIAL"/>
    <property type="match status" value="1"/>
</dbReference>
<dbReference type="PRINTS" id="PR00326">
    <property type="entry name" value="GTP1OBG"/>
</dbReference>